<evidence type="ECO:0000259" key="6">
    <source>
        <dbReference type="PROSITE" id="PS50198"/>
    </source>
</evidence>
<organism evidence="7 8">
    <name type="scientific">Dickeya zeae</name>
    <dbReference type="NCBI Taxonomy" id="204042"/>
    <lineage>
        <taxon>Bacteria</taxon>
        <taxon>Pseudomonadati</taxon>
        <taxon>Pseudomonadota</taxon>
        <taxon>Gammaproteobacteria</taxon>
        <taxon>Enterobacterales</taxon>
        <taxon>Pectobacteriaceae</taxon>
        <taxon>Dickeya</taxon>
    </lineage>
</organism>
<comment type="catalytic activity">
    <reaction evidence="1">
        <text>[protein]-peptidylproline (omega=180) = [protein]-peptidylproline (omega=0)</text>
        <dbReference type="Rhea" id="RHEA:16237"/>
        <dbReference type="Rhea" id="RHEA-COMP:10747"/>
        <dbReference type="Rhea" id="RHEA-COMP:10748"/>
        <dbReference type="ChEBI" id="CHEBI:83833"/>
        <dbReference type="ChEBI" id="CHEBI:83834"/>
        <dbReference type="EC" id="5.2.1.8"/>
    </reaction>
</comment>
<evidence type="ECO:0000256" key="3">
    <source>
        <dbReference type="ARBA" id="ARBA00013194"/>
    </source>
</evidence>
<feature type="domain" description="PpiC" evidence="6">
    <location>
        <begin position="134"/>
        <end position="231"/>
    </location>
</feature>
<dbReference type="InterPro" id="IPR027304">
    <property type="entry name" value="Trigger_fact/SurA_dom_sf"/>
</dbReference>
<keyword evidence="5" id="KW-0413">Isomerase</keyword>
<evidence type="ECO:0000313" key="8">
    <source>
        <dbReference type="Proteomes" id="UP000500801"/>
    </source>
</evidence>
<dbReference type="PROSITE" id="PS50198">
    <property type="entry name" value="PPIC_PPIASE_2"/>
    <property type="match status" value="1"/>
</dbReference>
<dbReference type="SUPFAM" id="SSF54534">
    <property type="entry name" value="FKBP-like"/>
    <property type="match status" value="1"/>
</dbReference>
<gene>
    <name evidence="7" type="primary">nifM</name>
    <name evidence="7" type="ORF">DWG24_02735</name>
</gene>
<dbReference type="SUPFAM" id="SSF109998">
    <property type="entry name" value="Triger factor/SurA peptide-binding domain-like"/>
    <property type="match status" value="1"/>
</dbReference>
<reference evidence="7 8" key="1">
    <citation type="submission" date="2018-11" db="EMBL/GenBank/DDBJ databases">
        <title>Complete genome sequence of Dickeya zeae strain CE1 infecting Canna edulis Ker-Gawl. in China.</title>
        <authorList>
            <person name="Zhang J."/>
            <person name="Lin B."/>
            <person name="Shen H."/>
            <person name="Jiang S."/>
            <person name="Pu X."/>
            <person name="Sun D."/>
        </authorList>
    </citation>
    <scope>NUCLEOTIDE SEQUENCE [LARGE SCALE GENOMIC DNA]</scope>
    <source>
        <strain evidence="7 8">CE1</strain>
    </source>
</reference>
<dbReference type="PROSITE" id="PS01096">
    <property type="entry name" value="PPIC_PPIASE_1"/>
    <property type="match status" value="1"/>
</dbReference>
<dbReference type="InterPro" id="IPR050245">
    <property type="entry name" value="PrsA_foldase"/>
</dbReference>
<dbReference type="Gene3D" id="3.10.50.40">
    <property type="match status" value="1"/>
</dbReference>
<dbReference type="PANTHER" id="PTHR47245:SF2">
    <property type="entry name" value="PEPTIDYL-PROLYL CIS-TRANS ISOMERASE HP_0175-RELATED"/>
    <property type="match status" value="1"/>
</dbReference>
<protein>
    <recommendedName>
        <fullName evidence="3">peptidylprolyl isomerase</fullName>
        <ecNumber evidence="3">5.2.1.8</ecNumber>
    </recommendedName>
</protein>
<evidence type="ECO:0000256" key="4">
    <source>
        <dbReference type="ARBA" id="ARBA00023110"/>
    </source>
</evidence>
<evidence type="ECO:0000256" key="5">
    <source>
        <dbReference type="PROSITE-ProRule" id="PRU00278"/>
    </source>
</evidence>
<comment type="similarity">
    <text evidence="2">Belongs to the PpiC/parvulin rotamase family.</text>
</comment>
<evidence type="ECO:0000256" key="1">
    <source>
        <dbReference type="ARBA" id="ARBA00000971"/>
    </source>
</evidence>
<accession>A0AAE7CXF1</accession>
<dbReference type="AlphaFoldDB" id="A0AAE7CXF1"/>
<keyword evidence="4 5" id="KW-0697">Rotamase</keyword>
<dbReference type="InterPro" id="IPR046357">
    <property type="entry name" value="PPIase_dom_sf"/>
</dbReference>
<dbReference type="InterPro" id="IPR023058">
    <property type="entry name" value="PPIase_PpiC_CS"/>
</dbReference>
<proteinExistence type="inferred from homology"/>
<evidence type="ECO:0000256" key="2">
    <source>
        <dbReference type="ARBA" id="ARBA00007656"/>
    </source>
</evidence>
<dbReference type="EMBL" id="CP033622">
    <property type="protein sequence ID" value="QIZ49776.1"/>
    <property type="molecule type" value="Genomic_DNA"/>
</dbReference>
<dbReference type="Pfam" id="PF00639">
    <property type="entry name" value="Rotamase"/>
    <property type="match status" value="1"/>
</dbReference>
<evidence type="ECO:0000313" key="7">
    <source>
        <dbReference type="EMBL" id="QIZ49776.1"/>
    </source>
</evidence>
<dbReference type="NCBIfam" id="TIGR02933">
    <property type="entry name" value="nifM_nitrog"/>
    <property type="match status" value="1"/>
</dbReference>
<dbReference type="InterPro" id="IPR000297">
    <property type="entry name" value="PPIase_PpiC"/>
</dbReference>
<dbReference type="RefSeq" id="WP_168361410.1">
    <property type="nucleotide sequence ID" value="NZ_CP033622.1"/>
</dbReference>
<sequence length="270" mass="30780">MTGRDSMALSAWQRFSRLRLAKARWHCLPEQLPELERLRFEHQLQRQLALEQAVTAAARQQSLTVTRAQLQQVAQQLAEELTCAGFSADEQRDIVWHHALMELQLASVGAQADEPQPAEIRGWYRQHADRFCRPEQRLTRHLLLTVDDNRLAVEHQMAVVLRQLRADPDRFASLAQRHSHCPTALNGGLLGWVSRGLLFSALDHCLFALAAGELSAPVETELGLHLLRCETIRTAAPLLEAEALVKAGDYLRLQRQRQRQHQWLRTLLPS</sequence>
<dbReference type="InterPro" id="IPR014282">
    <property type="entry name" value="Nitrogen_fix_NifM"/>
</dbReference>
<dbReference type="EC" id="5.2.1.8" evidence="3"/>
<dbReference type="GO" id="GO:0003755">
    <property type="term" value="F:peptidyl-prolyl cis-trans isomerase activity"/>
    <property type="evidence" value="ECO:0007669"/>
    <property type="project" value="UniProtKB-KW"/>
</dbReference>
<dbReference type="Proteomes" id="UP000500801">
    <property type="component" value="Chromosome"/>
</dbReference>
<dbReference type="PANTHER" id="PTHR47245">
    <property type="entry name" value="PEPTIDYLPROLYL ISOMERASE"/>
    <property type="match status" value="1"/>
</dbReference>
<name>A0AAE7CXF1_9GAMM</name>